<keyword evidence="3 6" id="KW-0812">Transmembrane</keyword>
<feature type="transmembrane region" description="Helical" evidence="8">
    <location>
        <begin position="187"/>
        <end position="206"/>
    </location>
</feature>
<dbReference type="InterPro" id="IPR013833">
    <property type="entry name" value="Cyt_c_oxidase_su3_a-hlx"/>
</dbReference>
<evidence type="ECO:0000256" key="2">
    <source>
        <dbReference type="ARBA" id="ARBA00010581"/>
    </source>
</evidence>
<dbReference type="InterPro" id="IPR000298">
    <property type="entry name" value="Cyt_c_oxidase-like_su3"/>
</dbReference>
<dbReference type="InterPro" id="IPR035973">
    <property type="entry name" value="Cyt_c_oxidase_su3-like_sf"/>
</dbReference>
<dbReference type="SUPFAM" id="SSF81452">
    <property type="entry name" value="Cytochrome c oxidase subunit III-like"/>
    <property type="match status" value="1"/>
</dbReference>
<dbReference type="InterPro" id="IPR024791">
    <property type="entry name" value="Cyt_c/ubiquinol_Oxase_su3"/>
</dbReference>
<keyword evidence="4 8" id="KW-1133">Transmembrane helix</keyword>
<dbReference type="EMBL" id="JBGUBD010000004">
    <property type="protein sequence ID" value="MFA9477973.1"/>
    <property type="molecule type" value="Genomic_DNA"/>
</dbReference>
<feature type="domain" description="Heme-copper oxidase subunit III family profile" evidence="9">
    <location>
        <begin position="29"/>
        <end position="208"/>
    </location>
</feature>
<name>A0ABV4U310_9BACT</name>
<dbReference type="PANTHER" id="PTHR11403:SF10">
    <property type="entry name" value="CYTOCHROME C OXIDASE"/>
    <property type="match status" value="1"/>
</dbReference>
<evidence type="ECO:0000256" key="8">
    <source>
        <dbReference type="SAM" id="Phobius"/>
    </source>
</evidence>
<feature type="transmembrane region" description="Helical" evidence="8">
    <location>
        <begin position="141"/>
        <end position="166"/>
    </location>
</feature>
<protein>
    <submittedName>
        <fullName evidence="10">Heme-copper oxidase subunit III</fullName>
    </submittedName>
</protein>
<comment type="caution">
    <text evidence="10">The sequence shown here is derived from an EMBL/GenBank/DDBJ whole genome shotgun (WGS) entry which is preliminary data.</text>
</comment>
<feature type="transmembrane region" description="Helical" evidence="8">
    <location>
        <begin position="28"/>
        <end position="52"/>
    </location>
</feature>
<gene>
    <name evidence="10" type="ORF">ACERK3_06635</name>
</gene>
<dbReference type="PROSITE" id="PS50253">
    <property type="entry name" value="COX3"/>
    <property type="match status" value="1"/>
</dbReference>
<feature type="transmembrane region" description="Helical" evidence="8">
    <location>
        <begin position="64"/>
        <end position="84"/>
    </location>
</feature>
<evidence type="ECO:0000256" key="6">
    <source>
        <dbReference type="RuleBase" id="RU003376"/>
    </source>
</evidence>
<evidence type="ECO:0000259" key="9">
    <source>
        <dbReference type="PROSITE" id="PS50253"/>
    </source>
</evidence>
<dbReference type="Pfam" id="PF00510">
    <property type="entry name" value="COX3"/>
    <property type="match status" value="1"/>
</dbReference>
<dbReference type="PANTHER" id="PTHR11403">
    <property type="entry name" value="CYTOCHROME C OXIDASE SUBUNIT III"/>
    <property type="match status" value="1"/>
</dbReference>
<organism evidence="10 11">
    <name type="scientific">Natronomicrosphaera hydrolytica</name>
    <dbReference type="NCBI Taxonomy" id="3242702"/>
    <lineage>
        <taxon>Bacteria</taxon>
        <taxon>Pseudomonadati</taxon>
        <taxon>Planctomycetota</taxon>
        <taxon>Phycisphaerae</taxon>
        <taxon>Phycisphaerales</taxon>
        <taxon>Phycisphaeraceae</taxon>
        <taxon>Natronomicrosphaera</taxon>
    </lineage>
</organism>
<evidence type="ECO:0000256" key="5">
    <source>
        <dbReference type="ARBA" id="ARBA00023136"/>
    </source>
</evidence>
<evidence type="ECO:0000313" key="10">
    <source>
        <dbReference type="EMBL" id="MFA9477973.1"/>
    </source>
</evidence>
<reference evidence="10 11" key="1">
    <citation type="submission" date="2024-08" db="EMBL/GenBank/DDBJ databases">
        <title>Whole-genome sequencing of halo(alkali)philic microorganisms from hypersaline lakes.</title>
        <authorList>
            <person name="Sorokin D.Y."/>
            <person name="Merkel A.Y."/>
            <person name="Messina E."/>
            <person name="Yakimov M."/>
        </authorList>
    </citation>
    <scope>NUCLEOTIDE SEQUENCE [LARGE SCALE GENOMIC DNA]</scope>
    <source>
        <strain evidence="10 11">AB-hyl4</strain>
    </source>
</reference>
<evidence type="ECO:0000256" key="7">
    <source>
        <dbReference type="SAM" id="MobiDB-lite"/>
    </source>
</evidence>
<feature type="region of interest" description="Disordered" evidence="7">
    <location>
        <begin position="1"/>
        <end position="22"/>
    </location>
</feature>
<evidence type="ECO:0000313" key="11">
    <source>
        <dbReference type="Proteomes" id="UP001575105"/>
    </source>
</evidence>
<keyword evidence="11" id="KW-1185">Reference proteome</keyword>
<evidence type="ECO:0000256" key="1">
    <source>
        <dbReference type="ARBA" id="ARBA00004141"/>
    </source>
</evidence>
<feature type="transmembrane region" description="Helical" evidence="8">
    <location>
        <begin position="105"/>
        <end position="126"/>
    </location>
</feature>
<evidence type="ECO:0000256" key="3">
    <source>
        <dbReference type="ARBA" id="ARBA00022692"/>
    </source>
</evidence>
<proteinExistence type="inferred from homology"/>
<dbReference type="RefSeq" id="WP_425344902.1">
    <property type="nucleotide sequence ID" value="NZ_JBGUBD010000004.1"/>
</dbReference>
<dbReference type="Proteomes" id="UP001575105">
    <property type="component" value="Unassembled WGS sequence"/>
</dbReference>
<accession>A0ABV4U310</accession>
<comment type="subcellular location">
    <subcellularLocation>
        <location evidence="6">Cell membrane</location>
        <topology evidence="6">Multi-pass membrane protein</topology>
    </subcellularLocation>
    <subcellularLocation>
        <location evidence="1">Membrane</location>
        <topology evidence="1">Multi-pass membrane protein</topology>
    </subcellularLocation>
</comment>
<dbReference type="Gene3D" id="1.20.120.80">
    <property type="entry name" value="Cytochrome c oxidase, subunit III, four-helix bundle"/>
    <property type="match status" value="1"/>
</dbReference>
<keyword evidence="5 8" id="KW-0472">Membrane</keyword>
<comment type="similarity">
    <text evidence="2 6">Belongs to the cytochrome c oxidase subunit 3 family.</text>
</comment>
<evidence type="ECO:0000256" key="4">
    <source>
        <dbReference type="ARBA" id="ARBA00022989"/>
    </source>
</evidence>
<sequence>MTSPPQPMQERRHPPQPRHHHVPPGTGTFGMLLFLLALAILFAASMVLYIVFRITADGPPLGSVQLPFGLWVSTAIILISSYTMHRALQNVRHERQTAFRNAMMLTLLLGVAFLVVQTPSLMGLIAEHREQLALGEAGMPLYGLVFFLILVHAVHVVGGIAPLAVFTLNAHAGRYDHESYAPIKYMAMYWHFLDVVWILMFVMLLVGA</sequence>